<evidence type="ECO:0000313" key="2">
    <source>
        <dbReference type="Proteomes" id="UP000012159"/>
    </source>
</evidence>
<dbReference type="AlphaFoldDB" id="M6VXU0"/>
<dbReference type="EMBL" id="AKWF02000080">
    <property type="protein sequence ID" value="EMO62322.1"/>
    <property type="molecule type" value="Genomic_DNA"/>
</dbReference>
<dbReference type="Proteomes" id="UP000012159">
    <property type="component" value="Unassembled WGS sequence"/>
</dbReference>
<proteinExistence type="predicted"/>
<gene>
    <name evidence="1" type="ORF">LEP1GSC133_4023</name>
</gene>
<sequence>MNNTKNGFKSFEQVTPFILISKPFEVGDELNNMMKMKRHVITENTTTRSRKSILQIRIRIF</sequence>
<dbReference type="STRING" id="1192866.LEP1GSC133_4023"/>
<accession>M6VXU0</accession>
<protein>
    <submittedName>
        <fullName evidence="1">Uncharacterized protein</fullName>
    </submittedName>
</protein>
<organism evidence="1 2">
    <name type="scientific">Leptospira borgpetersenii serovar Pomona str. 200901868</name>
    <dbReference type="NCBI Taxonomy" id="1192866"/>
    <lineage>
        <taxon>Bacteria</taxon>
        <taxon>Pseudomonadati</taxon>
        <taxon>Spirochaetota</taxon>
        <taxon>Spirochaetia</taxon>
        <taxon>Leptospirales</taxon>
        <taxon>Leptospiraceae</taxon>
        <taxon>Leptospira</taxon>
    </lineage>
</organism>
<comment type="caution">
    <text evidence="1">The sequence shown here is derived from an EMBL/GenBank/DDBJ whole genome shotgun (WGS) entry which is preliminary data.</text>
</comment>
<evidence type="ECO:0000313" key="1">
    <source>
        <dbReference type="EMBL" id="EMO62322.1"/>
    </source>
</evidence>
<name>M6VXU0_LEPBO</name>
<reference evidence="1 2" key="1">
    <citation type="submission" date="2013-01" db="EMBL/GenBank/DDBJ databases">
        <authorList>
            <person name="Harkins D.M."/>
            <person name="Durkin A.S."/>
            <person name="Brinkac L.M."/>
            <person name="Haft D.H."/>
            <person name="Selengut J.D."/>
            <person name="Sanka R."/>
            <person name="DePew J."/>
            <person name="Purushe J."/>
            <person name="Picardeau M."/>
            <person name="Werts C."/>
            <person name="Goarant C."/>
            <person name="Vinetz J.M."/>
            <person name="Sutton G.G."/>
            <person name="Nierman W.C."/>
            <person name="Fouts D.E."/>
        </authorList>
    </citation>
    <scope>NUCLEOTIDE SEQUENCE [LARGE SCALE GENOMIC DNA]</scope>
    <source>
        <strain evidence="1 2">200901868</strain>
    </source>
</reference>